<dbReference type="AlphaFoldDB" id="A0AB34X282"/>
<dbReference type="Proteomes" id="UP000070572">
    <property type="component" value="Unassembled WGS sequence"/>
</dbReference>
<protein>
    <submittedName>
        <fullName evidence="1">Uncharacterized protein</fullName>
    </submittedName>
</protein>
<name>A0AB34X282_9ACTO</name>
<evidence type="ECO:0000313" key="2">
    <source>
        <dbReference type="Proteomes" id="UP000070572"/>
    </source>
</evidence>
<dbReference type="RefSeq" id="WP_060920183.1">
    <property type="nucleotide sequence ID" value="NZ_JAWHBH010000028.1"/>
</dbReference>
<evidence type="ECO:0000313" key="1">
    <source>
        <dbReference type="EMBL" id="KXB81352.1"/>
    </source>
</evidence>
<comment type="caution">
    <text evidence="1">The sequence shown here is derived from an EMBL/GenBank/DDBJ whole genome shotgun (WGS) entry which is preliminary data.</text>
</comment>
<sequence>MEHFGEKEQILTDILGLFLNEYQGSNRIGIQLDVCEGVTANMWFELSNDSAVSLRPMKDRHQVSKLTHRLWELSGRNFATLFLVVDPVSKKFVVKAEKDNEQFRITLMDDEVAIQKLQALADRL</sequence>
<gene>
    <name evidence="1" type="ORF">HMPREF1862_00541</name>
</gene>
<proteinExistence type="predicted"/>
<dbReference type="EMBL" id="LSDN01000010">
    <property type="protein sequence ID" value="KXB81352.1"/>
    <property type="molecule type" value="Genomic_DNA"/>
</dbReference>
<reference evidence="1 2" key="1">
    <citation type="submission" date="2016-01" db="EMBL/GenBank/DDBJ databases">
        <authorList>
            <person name="Mitreva M."/>
            <person name="Pepin K.H."/>
            <person name="Mihindukulasuriya K.A."/>
            <person name="Fulton R."/>
            <person name="Fronick C."/>
            <person name="O'Laughlin M."/>
            <person name="Miner T."/>
            <person name="Herter B."/>
            <person name="Rosa B.A."/>
            <person name="Cordes M."/>
            <person name="Tomlinson C."/>
            <person name="Wollam A."/>
            <person name="Palsikar V.B."/>
            <person name="Mardis E.R."/>
            <person name="Wilson R.K."/>
        </authorList>
    </citation>
    <scope>NUCLEOTIDE SEQUENCE [LARGE SCALE GENOMIC DNA]</scope>
    <source>
        <strain evidence="1 2">DNF00696</strain>
    </source>
</reference>
<accession>A0AB34X282</accession>
<organism evidence="1 2">
    <name type="scientific">Varibaculum cambriense</name>
    <dbReference type="NCBI Taxonomy" id="184870"/>
    <lineage>
        <taxon>Bacteria</taxon>
        <taxon>Bacillati</taxon>
        <taxon>Actinomycetota</taxon>
        <taxon>Actinomycetes</taxon>
        <taxon>Actinomycetales</taxon>
        <taxon>Actinomycetaceae</taxon>
        <taxon>Varibaculum</taxon>
    </lineage>
</organism>